<accession>A0ABD4T9K9</accession>
<sequence length="147" mass="16790">MNQLPTDPVPLGRRQVQHRLRVYLLTGTILIAGTILFLGNPAHGGIFPPSPFRALTGLYCPGCGTLRALHQLLHGNFWAALDLNPLMILALPYLVYSYCCYAAPVIIRRKLPRLFLKPHWINWILKLVLAYWVLRNIPLWPFTWLAP</sequence>
<dbReference type="RefSeq" id="WP_166277846.1">
    <property type="nucleotide sequence ID" value="NZ_JTHE03000116.1"/>
</dbReference>
<feature type="transmembrane region" description="Helical" evidence="1">
    <location>
        <begin position="20"/>
        <end position="39"/>
    </location>
</feature>
<dbReference type="Proteomes" id="UP000031561">
    <property type="component" value="Unassembled WGS sequence"/>
</dbReference>
<keyword evidence="1" id="KW-0812">Transmembrane</keyword>
<evidence type="ECO:0000313" key="2">
    <source>
        <dbReference type="EMBL" id="MCM1985153.1"/>
    </source>
</evidence>
<reference evidence="2 3" key="1">
    <citation type="journal article" date="2015" name="Genome Announc.">
        <title>Draft Genome Sequence of Filamentous Marine Cyanobacterium Lyngbya confervoides Strain BDU141951.</title>
        <authorList>
            <person name="Chandrababunaidu M.M."/>
            <person name="Sen D."/>
            <person name="Tripathy S."/>
        </authorList>
    </citation>
    <scope>NUCLEOTIDE SEQUENCE [LARGE SCALE GENOMIC DNA]</scope>
    <source>
        <strain evidence="2 3">BDU141951</strain>
    </source>
</reference>
<dbReference type="Pfam" id="PF10825">
    <property type="entry name" value="DUF2752"/>
    <property type="match status" value="1"/>
</dbReference>
<keyword evidence="1" id="KW-1133">Transmembrane helix</keyword>
<dbReference type="InterPro" id="IPR021215">
    <property type="entry name" value="DUF2752"/>
</dbReference>
<dbReference type="AlphaFoldDB" id="A0ABD4T9K9"/>
<gene>
    <name evidence="2" type="ORF">QQ91_0020250</name>
</gene>
<keyword evidence="3" id="KW-1185">Reference proteome</keyword>
<organism evidence="2 3">
    <name type="scientific">Lyngbya confervoides BDU141951</name>
    <dbReference type="NCBI Taxonomy" id="1574623"/>
    <lineage>
        <taxon>Bacteria</taxon>
        <taxon>Bacillati</taxon>
        <taxon>Cyanobacteriota</taxon>
        <taxon>Cyanophyceae</taxon>
        <taxon>Oscillatoriophycideae</taxon>
        <taxon>Oscillatoriales</taxon>
        <taxon>Microcoleaceae</taxon>
        <taxon>Lyngbya</taxon>
    </lineage>
</organism>
<feature type="transmembrane region" description="Helical" evidence="1">
    <location>
        <begin position="86"/>
        <end position="107"/>
    </location>
</feature>
<proteinExistence type="predicted"/>
<comment type="caution">
    <text evidence="2">The sequence shown here is derived from an EMBL/GenBank/DDBJ whole genome shotgun (WGS) entry which is preliminary data.</text>
</comment>
<name>A0ABD4T9K9_9CYAN</name>
<evidence type="ECO:0000313" key="3">
    <source>
        <dbReference type="Proteomes" id="UP000031561"/>
    </source>
</evidence>
<feature type="transmembrane region" description="Helical" evidence="1">
    <location>
        <begin position="114"/>
        <end position="134"/>
    </location>
</feature>
<protein>
    <submittedName>
        <fullName evidence="2">DUF2752 domain-containing protein</fullName>
    </submittedName>
</protein>
<evidence type="ECO:0000256" key="1">
    <source>
        <dbReference type="SAM" id="Phobius"/>
    </source>
</evidence>
<keyword evidence="1" id="KW-0472">Membrane</keyword>
<dbReference type="EMBL" id="JTHE03000116">
    <property type="protein sequence ID" value="MCM1985153.1"/>
    <property type="molecule type" value="Genomic_DNA"/>
</dbReference>